<keyword evidence="1" id="KW-0472">Membrane</keyword>
<gene>
    <name evidence="3" type="ORF">EI546_15085</name>
</gene>
<proteinExistence type="predicted"/>
<evidence type="ECO:0000313" key="4">
    <source>
        <dbReference type="Proteomes" id="UP000285517"/>
    </source>
</evidence>
<name>A0A410G6M9_9FLAO</name>
<evidence type="ECO:0000256" key="1">
    <source>
        <dbReference type="SAM" id="Phobius"/>
    </source>
</evidence>
<keyword evidence="1" id="KW-1133">Transmembrane helix</keyword>
<protein>
    <submittedName>
        <fullName evidence="3">Anti-sigma factor</fullName>
    </submittedName>
</protein>
<dbReference type="KEGG" id="aev:EI546_15085"/>
<keyword evidence="4" id="KW-1185">Reference proteome</keyword>
<evidence type="ECO:0000259" key="2">
    <source>
        <dbReference type="Pfam" id="PF10099"/>
    </source>
</evidence>
<dbReference type="OrthoDB" id="1420916at2"/>
<accession>A0A410G6M9</accession>
<dbReference type="AlphaFoldDB" id="A0A410G6M9"/>
<dbReference type="EMBL" id="CP034951">
    <property type="protein sequence ID" value="QAA82959.1"/>
    <property type="molecule type" value="Genomic_DNA"/>
</dbReference>
<organism evidence="3 4">
    <name type="scientific">Aequorivita ciconiae</name>
    <dbReference type="NCBI Taxonomy" id="2494375"/>
    <lineage>
        <taxon>Bacteria</taxon>
        <taxon>Pseudomonadati</taxon>
        <taxon>Bacteroidota</taxon>
        <taxon>Flavobacteriia</taxon>
        <taxon>Flavobacteriales</taxon>
        <taxon>Flavobacteriaceae</taxon>
        <taxon>Aequorivita</taxon>
    </lineage>
</organism>
<dbReference type="Pfam" id="PF10099">
    <property type="entry name" value="RskA_C"/>
    <property type="match status" value="1"/>
</dbReference>
<feature type="transmembrane region" description="Helical" evidence="1">
    <location>
        <begin position="16"/>
        <end position="35"/>
    </location>
</feature>
<keyword evidence="1" id="KW-0812">Transmembrane</keyword>
<feature type="domain" description="Anti-sigma K factor RskA C-terminal" evidence="2">
    <location>
        <begin position="23"/>
        <end position="180"/>
    </location>
</feature>
<dbReference type="InterPro" id="IPR018764">
    <property type="entry name" value="RskA_C"/>
</dbReference>
<reference evidence="3 4" key="1">
    <citation type="submission" date="2019-01" db="EMBL/GenBank/DDBJ databases">
        <title>Complete genome sequencing of Aequorivita sp. H23M31.</title>
        <authorList>
            <person name="Bae J.-W."/>
        </authorList>
    </citation>
    <scope>NUCLEOTIDE SEQUENCE [LARGE SCALE GENOMIC DNA]</scope>
    <source>
        <strain evidence="3 4">H23M31</strain>
    </source>
</reference>
<sequence length="190" mass="21331">MTNNTSTVNQKHGPNWTAILGWAVAILCIAGIFWMQKQKNELEETIQTVNTENVVLKSEKNTAESQLASNSEMLNILRSKDFQTFTLIGNQAVAPQAFSKIYWNKKEKLAYVDVFGLPAPPLDKVYQVWSLKKDSFLPTNAGLIPEVDKAKSELYQLDNFPEPEILCITLENKGGSKSPSMSQIYVMDPM</sequence>
<dbReference type="GO" id="GO:0005886">
    <property type="term" value="C:plasma membrane"/>
    <property type="evidence" value="ECO:0007669"/>
    <property type="project" value="InterPro"/>
</dbReference>
<dbReference type="RefSeq" id="WP_128251323.1">
    <property type="nucleotide sequence ID" value="NZ_CP034951.1"/>
</dbReference>
<evidence type="ECO:0000313" key="3">
    <source>
        <dbReference type="EMBL" id="QAA82959.1"/>
    </source>
</evidence>
<dbReference type="Proteomes" id="UP000285517">
    <property type="component" value="Chromosome"/>
</dbReference>